<proteinExistence type="predicted"/>
<organism evidence="1 2">
    <name type="scientific">Filimonas zeae</name>
    <dbReference type="NCBI Taxonomy" id="1737353"/>
    <lineage>
        <taxon>Bacteria</taxon>
        <taxon>Pseudomonadati</taxon>
        <taxon>Bacteroidota</taxon>
        <taxon>Chitinophagia</taxon>
        <taxon>Chitinophagales</taxon>
        <taxon>Chitinophagaceae</taxon>
        <taxon>Filimonas</taxon>
    </lineage>
</organism>
<protein>
    <submittedName>
        <fullName evidence="1">Uncharacterized protein</fullName>
    </submittedName>
</protein>
<reference evidence="1" key="1">
    <citation type="journal article" date="2014" name="Int. J. Syst. Evol. Microbiol.">
        <title>Complete genome sequence of Corynebacterium casei LMG S-19264T (=DSM 44701T), isolated from a smear-ripened cheese.</title>
        <authorList>
            <consortium name="US DOE Joint Genome Institute (JGI-PGF)"/>
            <person name="Walter F."/>
            <person name="Albersmeier A."/>
            <person name="Kalinowski J."/>
            <person name="Ruckert C."/>
        </authorList>
    </citation>
    <scope>NUCLEOTIDE SEQUENCE</scope>
    <source>
        <strain evidence="1">CGMCC 1.15290</strain>
    </source>
</reference>
<accession>A0A917MW84</accession>
<gene>
    <name evidence="1" type="ORF">GCM10011379_23740</name>
</gene>
<dbReference type="AlphaFoldDB" id="A0A917MW84"/>
<comment type="caution">
    <text evidence="1">The sequence shown here is derived from an EMBL/GenBank/DDBJ whole genome shotgun (WGS) entry which is preliminary data.</text>
</comment>
<dbReference type="SUPFAM" id="SSF50998">
    <property type="entry name" value="Quinoprotein alcohol dehydrogenase-like"/>
    <property type="match status" value="1"/>
</dbReference>
<sequence>MVVINPPAANVQITIDQVVNDSTLLLKWTPFSGDQFHKYLLTRVSTYMKDGRFGTYTEPIDSSTDRNHLSFKEEAMPYASDVYYYLYVKDATGRVIKYMGAAFYRRPNTLVNGFVTDVIYNKQKQWVYITEQKKISVVDCNSGRMIISKLFPVNIGYCYLGEWNGSSELYVPTVDGWLQILDAVTLEYKDKIYVAGYAVTSVVAVKGKLFVGSSDMSVGYSNCIKAYDRATKALTGRTGFWNNTRLVHLEQSDFEFIDITLNLIPTSTGYYQFDESGKVVVAKEDSYHGDFSVNAGIVRSFPDGQKFITSSSGTVFTKSLVFDRYIKQYGNYIDFAFNNDGSLIYAASGAEKKVDVITYPATTNVKKYETSLYPYKIFREGDVLFNVGRPVAGAQMNYLLVEKITL</sequence>
<dbReference type="EMBL" id="BMIB01000002">
    <property type="protein sequence ID" value="GGH67952.1"/>
    <property type="molecule type" value="Genomic_DNA"/>
</dbReference>
<dbReference type="Proteomes" id="UP000627292">
    <property type="component" value="Unassembled WGS sequence"/>
</dbReference>
<evidence type="ECO:0000313" key="1">
    <source>
        <dbReference type="EMBL" id="GGH67952.1"/>
    </source>
</evidence>
<name>A0A917MW84_9BACT</name>
<evidence type="ECO:0000313" key="2">
    <source>
        <dbReference type="Proteomes" id="UP000627292"/>
    </source>
</evidence>
<keyword evidence="2" id="KW-1185">Reference proteome</keyword>
<dbReference type="InterPro" id="IPR011047">
    <property type="entry name" value="Quinoprotein_ADH-like_sf"/>
</dbReference>
<reference evidence="1" key="2">
    <citation type="submission" date="2020-09" db="EMBL/GenBank/DDBJ databases">
        <authorList>
            <person name="Sun Q."/>
            <person name="Zhou Y."/>
        </authorList>
    </citation>
    <scope>NUCLEOTIDE SEQUENCE</scope>
    <source>
        <strain evidence="1">CGMCC 1.15290</strain>
    </source>
</reference>